<evidence type="ECO:0000313" key="2">
    <source>
        <dbReference type="Proteomes" id="UP001377567"/>
    </source>
</evidence>
<name>A0AAV5RT56_MAUHU</name>
<organism evidence="1 2">
    <name type="scientific">Maudiozyma humilis</name>
    <name type="common">Sour dough yeast</name>
    <name type="synonym">Kazachstania humilis</name>
    <dbReference type="NCBI Taxonomy" id="51915"/>
    <lineage>
        <taxon>Eukaryota</taxon>
        <taxon>Fungi</taxon>
        <taxon>Dikarya</taxon>
        <taxon>Ascomycota</taxon>
        <taxon>Saccharomycotina</taxon>
        <taxon>Saccharomycetes</taxon>
        <taxon>Saccharomycetales</taxon>
        <taxon>Saccharomycetaceae</taxon>
        <taxon>Maudiozyma</taxon>
    </lineage>
</organism>
<comment type="caution">
    <text evidence="1">The sequence shown here is derived from an EMBL/GenBank/DDBJ whole genome shotgun (WGS) entry which is preliminary data.</text>
</comment>
<protein>
    <submittedName>
        <fullName evidence="1">Mic27 protein</fullName>
    </submittedName>
</protein>
<dbReference type="EMBL" id="BTGD01000001">
    <property type="protein sequence ID" value="GMM53887.1"/>
    <property type="molecule type" value="Genomic_DNA"/>
</dbReference>
<dbReference type="AlphaFoldDB" id="A0AAV5RT56"/>
<accession>A0AAV5RT56</accession>
<sequence>MVDFYSTVKLVETPLTSETSPLVLRPVVESECMESTILTTGNLITQIIPVTKWIHSQRRSVIDTYDTTMQTINEYEEKQKESLRSKTQYLKDNVFTDSHENNEYLAPTCVAGLGAFLTGTVITRKPVGLSPLSSMPPRTTATKILQSFPSRIVTPWLLVAAAFSMGTPIAFSNATGIASDRWLPAEFVESVRSTYSSIYEAVCTTPRKNMKELVDVTLPGMIKSARESCQDMLDI</sequence>
<evidence type="ECO:0000313" key="1">
    <source>
        <dbReference type="EMBL" id="GMM53887.1"/>
    </source>
</evidence>
<reference evidence="1 2" key="1">
    <citation type="journal article" date="2023" name="Elife">
        <title>Identification of key yeast species and microbe-microbe interactions impacting larval growth of Drosophila in the wild.</title>
        <authorList>
            <person name="Mure A."/>
            <person name="Sugiura Y."/>
            <person name="Maeda R."/>
            <person name="Honda K."/>
            <person name="Sakurai N."/>
            <person name="Takahashi Y."/>
            <person name="Watada M."/>
            <person name="Katoh T."/>
            <person name="Gotoh A."/>
            <person name="Gotoh Y."/>
            <person name="Taniguchi I."/>
            <person name="Nakamura K."/>
            <person name="Hayashi T."/>
            <person name="Katayama T."/>
            <person name="Uemura T."/>
            <person name="Hattori Y."/>
        </authorList>
    </citation>
    <scope>NUCLEOTIDE SEQUENCE [LARGE SCALE GENOMIC DNA]</scope>
    <source>
        <strain evidence="1 2">KH-74</strain>
    </source>
</reference>
<gene>
    <name evidence="1" type="ORF">DAKH74_005030</name>
</gene>
<proteinExistence type="predicted"/>
<dbReference type="Proteomes" id="UP001377567">
    <property type="component" value="Unassembled WGS sequence"/>
</dbReference>
<keyword evidence="2" id="KW-1185">Reference proteome</keyword>